<dbReference type="PANTHER" id="PTHR43725:SF53">
    <property type="entry name" value="UDP-ARABINOSE 4-EPIMERASE 1"/>
    <property type="match status" value="1"/>
</dbReference>
<dbReference type="SUPFAM" id="SSF51735">
    <property type="entry name" value="NAD(P)-binding Rossmann-fold domains"/>
    <property type="match status" value="1"/>
</dbReference>
<dbReference type="EMBL" id="VWPK01000015">
    <property type="protein sequence ID" value="KAA5612082.1"/>
    <property type="molecule type" value="Genomic_DNA"/>
</dbReference>
<evidence type="ECO:0000256" key="6">
    <source>
        <dbReference type="ARBA" id="ARBA00018569"/>
    </source>
</evidence>
<feature type="domain" description="NAD-dependent epimerase/dehydratase" evidence="11">
    <location>
        <begin position="6"/>
        <end position="254"/>
    </location>
</feature>
<evidence type="ECO:0000256" key="4">
    <source>
        <dbReference type="ARBA" id="ARBA00007637"/>
    </source>
</evidence>
<organism evidence="12 13">
    <name type="scientific">Rhodovastum atsumiense</name>
    <dbReference type="NCBI Taxonomy" id="504468"/>
    <lineage>
        <taxon>Bacteria</taxon>
        <taxon>Pseudomonadati</taxon>
        <taxon>Pseudomonadota</taxon>
        <taxon>Alphaproteobacteria</taxon>
        <taxon>Acetobacterales</taxon>
        <taxon>Acetobacteraceae</taxon>
        <taxon>Rhodovastum</taxon>
    </lineage>
</organism>
<evidence type="ECO:0000313" key="13">
    <source>
        <dbReference type="Proteomes" id="UP000325255"/>
    </source>
</evidence>
<name>A0A5M6IUY6_9PROT</name>
<comment type="catalytic activity">
    <reaction evidence="1 10">
        <text>UDP-alpha-D-glucose = UDP-alpha-D-galactose</text>
        <dbReference type="Rhea" id="RHEA:22168"/>
        <dbReference type="ChEBI" id="CHEBI:58885"/>
        <dbReference type="ChEBI" id="CHEBI:66914"/>
        <dbReference type="EC" id="5.1.3.2"/>
    </reaction>
</comment>
<dbReference type="GO" id="GO:0033499">
    <property type="term" value="P:galactose catabolic process via UDP-galactose, Leloir pathway"/>
    <property type="evidence" value="ECO:0007669"/>
    <property type="project" value="TreeGrafter"/>
</dbReference>
<dbReference type="InterPro" id="IPR005886">
    <property type="entry name" value="UDP_G4E"/>
</dbReference>
<dbReference type="AlphaFoldDB" id="A0A5M6IUY6"/>
<comment type="caution">
    <text evidence="12">The sequence shown here is derived from an EMBL/GenBank/DDBJ whole genome shotgun (WGS) entry which is preliminary data.</text>
</comment>
<evidence type="ECO:0000259" key="11">
    <source>
        <dbReference type="Pfam" id="PF01370"/>
    </source>
</evidence>
<dbReference type="PANTHER" id="PTHR43725">
    <property type="entry name" value="UDP-GLUCOSE 4-EPIMERASE"/>
    <property type="match status" value="1"/>
</dbReference>
<dbReference type="OrthoDB" id="9801785at2"/>
<dbReference type="InterPro" id="IPR001509">
    <property type="entry name" value="Epimerase_deHydtase"/>
</dbReference>
<comment type="cofactor">
    <cofactor evidence="2 10">
        <name>NAD(+)</name>
        <dbReference type="ChEBI" id="CHEBI:57540"/>
    </cofactor>
</comment>
<keyword evidence="8 10" id="KW-0413">Isomerase</keyword>
<dbReference type="Gene3D" id="3.40.50.720">
    <property type="entry name" value="NAD(P)-binding Rossmann-like Domain"/>
    <property type="match status" value="1"/>
</dbReference>
<evidence type="ECO:0000256" key="5">
    <source>
        <dbReference type="ARBA" id="ARBA00013189"/>
    </source>
</evidence>
<evidence type="ECO:0000256" key="10">
    <source>
        <dbReference type="RuleBase" id="RU366046"/>
    </source>
</evidence>
<keyword evidence="7 10" id="KW-0520">NAD</keyword>
<evidence type="ECO:0000313" key="12">
    <source>
        <dbReference type="EMBL" id="KAA5612082.1"/>
    </source>
</evidence>
<sequence length="339" mass="37533">MERRHVLVTGGAGYIGSHACKALAKANYIPVAFDNLALGHEKAVRWGPLVVGDIGDGDSLDRALAVYRPIAVIHFAAFAYVGESVRDPGKYYTNNVSGTLSLLEAMRRTDLRTMVFSSTCATYGEPKTSPIREAEPQAPVNPYGRTKWMIEQILEDYASAYGFQYAALRYFNACGSDPDGEIGEWHDPEFHLIPRAFMAVTGQIPHLEVFGDDYDTPDGTCIRDYIHVNDLARAHIQAVQYLLKGGKNCRLNLGTGQPTSVMEIIRAVERVTGRPLPRRLAPRRPGDPAVLFADPARAREVLGFTAEIKDITYMVQTAWNTYIDGQDLAQLHIGEVFQD</sequence>
<protein>
    <recommendedName>
        <fullName evidence="6 10">UDP-glucose 4-epimerase</fullName>
        <ecNumber evidence="5 10">5.1.3.2</ecNumber>
    </recommendedName>
</protein>
<dbReference type="EC" id="5.1.3.2" evidence="5 10"/>
<dbReference type="Gene3D" id="3.90.25.10">
    <property type="entry name" value="UDP-galactose 4-epimerase, domain 1"/>
    <property type="match status" value="1"/>
</dbReference>
<dbReference type="NCBIfam" id="TIGR01179">
    <property type="entry name" value="galE"/>
    <property type="match status" value="1"/>
</dbReference>
<dbReference type="Pfam" id="PF01370">
    <property type="entry name" value="Epimerase"/>
    <property type="match status" value="1"/>
</dbReference>
<evidence type="ECO:0000256" key="8">
    <source>
        <dbReference type="ARBA" id="ARBA00023235"/>
    </source>
</evidence>
<dbReference type="RefSeq" id="WP_150040898.1">
    <property type="nucleotide sequence ID" value="NZ_OW485601.1"/>
</dbReference>
<gene>
    <name evidence="12" type="primary">galE</name>
    <name evidence="12" type="ORF">F1189_11540</name>
</gene>
<evidence type="ECO:0000256" key="1">
    <source>
        <dbReference type="ARBA" id="ARBA00000083"/>
    </source>
</evidence>
<dbReference type="UniPathway" id="UPA00214"/>
<evidence type="ECO:0000256" key="7">
    <source>
        <dbReference type="ARBA" id="ARBA00023027"/>
    </source>
</evidence>
<reference evidence="12 13" key="1">
    <citation type="submission" date="2019-09" db="EMBL/GenBank/DDBJ databases">
        <title>Genome sequence of Rhodovastum atsumiense, a diverse member of the Acetobacteraceae family of non-sulfur purple photosynthetic bacteria.</title>
        <authorList>
            <person name="Meyer T."/>
            <person name="Kyndt J."/>
        </authorList>
    </citation>
    <scope>NUCLEOTIDE SEQUENCE [LARGE SCALE GENOMIC DNA]</scope>
    <source>
        <strain evidence="12 13">DSM 21279</strain>
    </source>
</reference>
<dbReference type="CDD" id="cd05247">
    <property type="entry name" value="UDP_G4E_1_SDR_e"/>
    <property type="match status" value="1"/>
</dbReference>
<keyword evidence="9 10" id="KW-0119">Carbohydrate metabolism</keyword>
<evidence type="ECO:0000256" key="3">
    <source>
        <dbReference type="ARBA" id="ARBA00004947"/>
    </source>
</evidence>
<proteinExistence type="inferred from homology"/>
<comment type="similarity">
    <text evidence="4 10">Belongs to the NAD(P)-dependent epimerase/dehydratase family.</text>
</comment>
<accession>A0A5M6IUY6</accession>
<comment type="pathway">
    <text evidence="3 10">Carbohydrate metabolism; galactose metabolism.</text>
</comment>
<keyword evidence="13" id="KW-1185">Reference proteome</keyword>
<evidence type="ECO:0000256" key="2">
    <source>
        <dbReference type="ARBA" id="ARBA00001911"/>
    </source>
</evidence>
<dbReference type="InterPro" id="IPR036291">
    <property type="entry name" value="NAD(P)-bd_dom_sf"/>
</dbReference>
<dbReference type="Proteomes" id="UP000325255">
    <property type="component" value="Unassembled WGS sequence"/>
</dbReference>
<evidence type="ECO:0000256" key="9">
    <source>
        <dbReference type="ARBA" id="ARBA00023277"/>
    </source>
</evidence>
<comment type="subunit">
    <text evidence="10">Homodimer.</text>
</comment>
<dbReference type="GO" id="GO:0003978">
    <property type="term" value="F:UDP-glucose 4-epimerase activity"/>
    <property type="evidence" value="ECO:0007669"/>
    <property type="project" value="UniProtKB-UniRule"/>
</dbReference>